<evidence type="ECO:0000313" key="2">
    <source>
        <dbReference type="EMBL" id="UOQ58991.1"/>
    </source>
</evidence>
<dbReference type="PANTHER" id="PTHR37832:SF1">
    <property type="entry name" value="STRESS-RESPONSE A_B BARREL DOMAIN-CONTAINING PROTEIN"/>
    <property type="match status" value="1"/>
</dbReference>
<dbReference type="EMBL" id="CP095043">
    <property type="protein sequence ID" value="UOQ58991.1"/>
    <property type="molecule type" value="Genomic_DNA"/>
</dbReference>
<proteinExistence type="predicted"/>
<sequence>MTVRHIVTWKLSGEAVADRDAQASEIIAALQPLVGRIPGLRSLEVRRNTLNHDDNWDLTLVSEHDDAAALAGYAVHPEHVAAGAVVKQHAVSRACVDFEIE</sequence>
<dbReference type="InterPro" id="IPR013097">
    <property type="entry name" value="Dabb"/>
</dbReference>
<accession>A0ABY4FRT1</accession>
<dbReference type="SUPFAM" id="SSF54909">
    <property type="entry name" value="Dimeric alpha+beta barrel"/>
    <property type="match status" value="1"/>
</dbReference>
<dbReference type="SMART" id="SM00886">
    <property type="entry name" value="Dabb"/>
    <property type="match status" value="1"/>
</dbReference>
<protein>
    <submittedName>
        <fullName evidence="2">Dabb family protein</fullName>
    </submittedName>
</protein>
<evidence type="ECO:0000259" key="1">
    <source>
        <dbReference type="PROSITE" id="PS51502"/>
    </source>
</evidence>
<name>A0ABY4FRT1_9MICO</name>
<dbReference type="Pfam" id="PF07876">
    <property type="entry name" value="Dabb"/>
    <property type="match status" value="1"/>
</dbReference>
<keyword evidence="3" id="KW-1185">Reference proteome</keyword>
<feature type="domain" description="Stress-response A/B barrel" evidence="1">
    <location>
        <begin position="3"/>
        <end position="98"/>
    </location>
</feature>
<dbReference type="PROSITE" id="PS51502">
    <property type="entry name" value="S_R_A_B_BARREL"/>
    <property type="match status" value="1"/>
</dbReference>
<dbReference type="Gene3D" id="3.30.70.100">
    <property type="match status" value="1"/>
</dbReference>
<dbReference type="RefSeq" id="WP_244683785.1">
    <property type="nucleotide sequence ID" value="NZ_CP095043.1"/>
</dbReference>
<dbReference type="InterPro" id="IPR011008">
    <property type="entry name" value="Dimeric_a/b-barrel"/>
</dbReference>
<reference evidence="2 3" key="1">
    <citation type="submission" date="2022-04" db="EMBL/GenBank/DDBJ databases">
        <title>Leucobacter sp. isolated from rhizosphere of onion.</title>
        <authorList>
            <person name="Won M."/>
            <person name="Lee C.-M."/>
            <person name="Woen H.-Y."/>
            <person name="Kwon S.-W."/>
        </authorList>
    </citation>
    <scope>NUCLEOTIDE SEQUENCE [LARGE SCALE GENOMIC DNA]</scope>
    <source>
        <strain evidence="2 3">H25R-14</strain>
    </source>
</reference>
<evidence type="ECO:0000313" key="3">
    <source>
        <dbReference type="Proteomes" id="UP000831775"/>
    </source>
</evidence>
<gene>
    <name evidence="2" type="ORF">MUN76_07880</name>
</gene>
<organism evidence="2 3">
    <name type="scientific">Leucobacter rhizosphaerae</name>
    <dbReference type="NCBI Taxonomy" id="2932245"/>
    <lineage>
        <taxon>Bacteria</taxon>
        <taxon>Bacillati</taxon>
        <taxon>Actinomycetota</taxon>
        <taxon>Actinomycetes</taxon>
        <taxon>Micrococcales</taxon>
        <taxon>Microbacteriaceae</taxon>
        <taxon>Leucobacter</taxon>
    </lineage>
</organism>
<dbReference type="PANTHER" id="PTHR37832">
    <property type="entry name" value="BLL2683 PROTEIN"/>
    <property type="match status" value="1"/>
</dbReference>
<dbReference type="Proteomes" id="UP000831775">
    <property type="component" value="Chromosome"/>
</dbReference>